<protein>
    <submittedName>
        <fullName evidence="1">Uncharacterized protein</fullName>
    </submittedName>
</protein>
<name>A0A8S9NGQ0_BRACR</name>
<proteinExistence type="predicted"/>
<evidence type="ECO:0000313" key="1">
    <source>
        <dbReference type="EMBL" id="KAF3503222.1"/>
    </source>
</evidence>
<reference evidence="1" key="1">
    <citation type="submission" date="2019-12" db="EMBL/GenBank/DDBJ databases">
        <title>Genome sequencing and annotation of Brassica cretica.</title>
        <authorList>
            <person name="Studholme D.J."/>
            <person name="Sarris P."/>
        </authorList>
    </citation>
    <scope>NUCLEOTIDE SEQUENCE</scope>
    <source>
        <strain evidence="1">PFS-109/04</strain>
        <tissue evidence="1">Leaf</tissue>
    </source>
</reference>
<accession>A0A8S9NGQ0</accession>
<dbReference type="AlphaFoldDB" id="A0A8S9NGQ0"/>
<evidence type="ECO:0000313" key="2">
    <source>
        <dbReference type="Proteomes" id="UP000712600"/>
    </source>
</evidence>
<dbReference type="EMBL" id="QGKX02001621">
    <property type="protein sequence ID" value="KAF3503222.1"/>
    <property type="molecule type" value="Genomic_DNA"/>
</dbReference>
<comment type="caution">
    <text evidence="1">The sequence shown here is derived from an EMBL/GenBank/DDBJ whole genome shotgun (WGS) entry which is preliminary data.</text>
</comment>
<dbReference type="Proteomes" id="UP000712600">
    <property type="component" value="Unassembled WGS sequence"/>
</dbReference>
<organism evidence="1 2">
    <name type="scientific">Brassica cretica</name>
    <name type="common">Mustard</name>
    <dbReference type="NCBI Taxonomy" id="69181"/>
    <lineage>
        <taxon>Eukaryota</taxon>
        <taxon>Viridiplantae</taxon>
        <taxon>Streptophyta</taxon>
        <taxon>Embryophyta</taxon>
        <taxon>Tracheophyta</taxon>
        <taxon>Spermatophyta</taxon>
        <taxon>Magnoliopsida</taxon>
        <taxon>eudicotyledons</taxon>
        <taxon>Gunneridae</taxon>
        <taxon>Pentapetalae</taxon>
        <taxon>rosids</taxon>
        <taxon>malvids</taxon>
        <taxon>Brassicales</taxon>
        <taxon>Brassicaceae</taxon>
        <taxon>Brassiceae</taxon>
        <taxon>Brassica</taxon>
    </lineage>
</organism>
<sequence>MEKALKKLDAEYSLEEVIGYGNIEKFSHHQFANLCKNGSIIKHIPERTVYCTNCRPEGFTGGSLPNSNPNLSEP</sequence>
<gene>
    <name evidence="1" type="ORF">F2Q69_00045686</name>
</gene>